<evidence type="ECO:0000256" key="4">
    <source>
        <dbReference type="ARBA" id="ARBA00022449"/>
    </source>
</evidence>
<keyword evidence="12" id="KW-1185">Reference proteome</keyword>
<keyword evidence="4" id="KW-0050">Antiport</keyword>
<protein>
    <submittedName>
        <fullName evidence="11">Cation:proton antiporter</fullName>
    </submittedName>
</protein>
<feature type="transmembrane region" description="Helical" evidence="9">
    <location>
        <begin position="218"/>
        <end position="238"/>
    </location>
</feature>
<evidence type="ECO:0000256" key="2">
    <source>
        <dbReference type="ARBA" id="ARBA00005551"/>
    </source>
</evidence>
<comment type="caution">
    <text evidence="11">The sequence shown here is derived from an EMBL/GenBank/DDBJ whole genome shotgun (WGS) entry which is preliminary data.</text>
</comment>
<dbReference type="PANTHER" id="PTHR43562">
    <property type="entry name" value="NAPA-TYPE SODIUM/HYDROGEN ANTIPORTER"/>
    <property type="match status" value="1"/>
</dbReference>
<dbReference type="InterPro" id="IPR006153">
    <property type="entry name" value="Cation/H_exchanger_TM"/>
</dbReference>
<dbReference type="InterPro" id="IPR036721">
    <property type="entry name" value="RCK_C_sf"/>
</dbReference>
<keyword evidence="3" id="KW-0813">Transport</keyword>
<comment type="subcellular location">
    <subcellularLocation>
        <location evidence="1">Membrane</location>
        <topology evidence="1">Multi-pass membrane protein</topology>
    </subcellularLocation>
</comment>
<keyword evidence="6 9" id="KW-1133">Transmembrane helix</keyword>
<evidence type="ECO:0000256" key="3">
    <source>
        <dbReference type="ARBA" id="ARBA00022448"/>
    </source>
</evidence>
<evidence type="ECO:0000256" key="8">
    <source>
        <dbReference type="ARBA" id="ARBA00023136"/>
    </source>
</evidence>
<evidence type="ECO:0000256" key="9">
    <source>
        <dbReference type="SAM" id="Phobius"/>
    </source>
</evidence>
<feature type="transmembrane region" description="Helical" evidence="9">
    <location>
        <begin position="58"/>
        <end position="80"/>
    </location>
</feature>
<evidence type="ECO:0000313" key="12">
    <source>
        <dbReference type="Proteomes" id="UP001078443"/>
    </source>
</evidence>
<feature type="transmembrane region" description="Helical" evidence="9">
    <location>
        <begin position="92"/>
        <end position="114"/>
    </location>
</feature>
<evidence type="ECO:0000256" key="6">
    <source>
        <dbReference type="ARBA" id="ARBA00022989"/>
    </source>
</evidence>
<evidence type="ECO:0000259" key="10">
    <source>
        <dbReference type="PROSITE" id="PS51202"/>
    </source>
</evidence>
<evidence type="ECO:0000256" key="7">
    <source>
        <dbReference type="ARBA" id="ARBA00023065"/>
    </source>
</evidence>
<feature type="transmembrane region" description="Helical" evidence="9">
    <location>
        <begin position="276"/>
        <end position="299"/>
    </location>
</feature>
<feature type="transmembrane region" description="Helical" evidence="9">
    <location>
        <begin position="189"/>
        <end position="206"/>
    </location>
</feature>
<gene>
    <name evidence="11" type="ORF">OW763_12355</name>
</gene>
<feature type="transmembrane region" description="Helical" evidence="9">
    <location>
        <begin position="340"/>
        <end position="362"/>
    </location>
</feature>
<feature type="transmembrane region" description="Helical" evidence="9">
    <location>
        <begin position="368"/>
        <end position="386"/>
    </location>
</feature>
<feature type="transmembrane region" description="Helical" evidence="9">
    <location>
        <begin position="6"/>
        <end position="27"/>
    </location>
</feature>
<dbReference type="PROSITE" id="PS51202">
    <property type="entry name" value="RCK_C"/>
    <property type="match status" value="1"/>
</dbReference>
<feature type="domain" description="RCK C-terminal" evidence="10">
    <location>
        <begin position="393"/>
        <end position="476"/>
    </location>
</feature>
<feature type="transmembrane region" description="Helical" evidence="9">
    <location>
        <begin position="158"/>
        <end position="183"/>
    </location>
</feature>
<comment type="similarity">
    <text evidence="2">Belongs to the monovalent cation:proton antiporter 2 (CPA2) transporter (TC 2.A.37) family.</text>
</comment>
<dbReference type="InterPro" id="IPR038770">
    <property type="entry name" value="Na+/solute_symporter_sf"/>
</dbReference>
<feature type="transmembrane region" description="Helical" evidence="9">
    <location>
        <begin position="126"/>
        <end position="146"/>
    </location>
</feature>
<dbReference type="SUPFAM" id="SSF116726">
    <property type="entry name" value="TrkA C-terminal domain-like"/>
    <property type="match status" value="1"/>
</dbReference>
<dbReference type="Pfam" id="PF02080">
    <property type="entry name" value="TrkA_C"/>
    <property type="match status" value="1"/>
</dbReference>
<name>A0ABT4D1K5_9CLOT</name>
<dbReference type="Proteomes" id="UP001078443">
    <property type="component" value="Unassembled WGS sequence"/>
</dbReference>
<dbReference type="RefSeq" id="WP_268041450.1">
    <property type="nucleotide sequence ID" value="NZ_JAPQER010000005.1"/>
</dbReference>
<evidence type="ECO:0000256" key="1">
    <source>
        <dbReference type="ARBA" id="ARBA00004141"/>
    </source>
</evidence>
<sequence>MTETINFDSLLILSIFAFLTPIFINFIKKFRVPFVVGEIFVGIIIGKSFLNLVHEDVWISFLSHLGLAYLMFLSGLEIDVDRIRIGREKTKAFLRILMSFGMFIISLLISYFISEVLYNMNIIKDISFMTLLFTASAPGLIVPFLKERKILNTEYGQAILIYSLICEFVCLIALTFISSTIMYGLTYKNFLFIILFVTAFLLFKAIKGFSLFLDLSTASFRGLHIGVRAAFALILVLVTISDKIGTEIILGSFLAGVIFTLILDKEKEDLKHELDILGYGFLIPIYFIMVGVNLDLSAIFHNPSSLANIPIFIIIIFVVKLVPSLIMSLYFGINKAISASFILSAQLSLLIVGAQMAFNLNIISSSDYSAFILTTVISCILFPLCFDKILKKDHITELPPSLVHKISIMEIIPLNEELFDKPLKEIRFPHNFRVFIIIRDGLEILPTADTKILKGDRLIIAGLSDKSQDILNFLNS</sequence>
<dbReference type="Gene3D" id="1.20.1530.20">
    <property type="match status" value="1"/>
</dbReference>
<proteinExistence type="inferred from homology"/>
<feature type="transmembrane region" description="Helical" evidence="9">
    <location>
        <begin position="311"/>
        <end position="333"/>
    </location>
</feature>
<evidence type="ECO:0000313" key="11">
    <source>
        <dbReference type="EMBL" id="MCY6485130.1"/>
    </source>
</evidence>
<feature type="transmembrane region" description="Helical" evidence="9">
    <location>
        <begin position="244"/>
        <end position="264"/>
    </location>
</feature>
<dbReference type="PANTHER" id="PTHR43562:SF1">
    <property type="entry name" value="NA(+)_H(+) ANTIPORTER YJBQ-RELATED"/>
    <property type="match status" value="1"/>
</dbReference>
<feature type="transmembrane region" description="Helical" evidence="9">
    <location>
        <begin position="34"/>
        <end position="52"/>
    </location>
</feature>
<dbReference type="Pfam" id="PF00999">
    <property type="entry name" value="Na_H_Exchanger"/>
    <property type="match status" value="1"/>
</dbReference>
<evidence type="ECO:0000256" key="5">
    <source>
        <dbReference type="ARBA" id="ARBA00022692"/>
    </source>
</evidence>
<keyword evidence="7" id="KW-0406">Ion transport</keyword>
<dbReference type="EMBL" id="JAPQER010000005">
    <property type="protein sequence ID" value="MCY6485130.1"/>
    <property type="molecule type" value="Genomic_DNA"/>
</dbReference>
<dbReference type="Gene3D" id="3.30.70.1450">
    <property type="entry name" value="Regulator of K+ conductance, C-terminal domain"/>
    <property type="match status" value="1"/>
</dbReference>
<keyword evidence="8 9" id="KW-0472">Membrane</keyword>
<organism evidence="11 12">
    <name type="scientific">Clostridium aestuarii</name>
    <dbReference type="NCBI Taxonomy" id="338193"/>
    <lineage>
        <taxon>Bacteria</taxon>
        <taxon>Bacillati</taxon>
        <taxon>Bacillota</taxon>
        <taxon>Clostridia</taxon>
        <taxon>Eubacteriales</taxon>
        <taxon>Clostridiaceae</taxon>
        <taxon>Clostridium</taxon>
    </lineage>
</organism>
<keyword evidence="5 9" id="KW-0812">Transmembrane</keyword>
<dbReference type="InterPro" id="IPR006037">
    <property type="entry name" value="RCK_C"/>
</dbReference>
<accession>A0ABT4D1K5</accession>
<reference evidence="11" key="1">
    <citation type="submission" date="2022-12" db="EMBL/GenBank/DDBJ databases">
        <authorList>
            <person name="Wang J."/>
        </authorList>
    </citation>
    <scope>NUCLEOTIDE SEQUENCE</scope>
    <source>
        <strain evidence="11">HY-45-18</strain>
    </source>
</reference>